<dbReference type="AlphaFoldDB" id="A0A1Y5T8I4"/>
<reference evidence="2 3" key="1">
    <citation type="submission" date="2017-03" db="EMBL/GenBank/DDBJ databases">
        <authorList>
            <person name="Afonso C.L."/>
            <person name="Miller P.J."/>
            <person name="Scott M.A."/>
            <person name="Spackman E."/>
            <person name="Goraichik I."/>
            <person name="Dimitrov K.M."/>
            <person name="Suarez D.L."/>
            <person name="Swayne D.E."/>
        </authorList>
    </citation>
    <scope>NUCLEOTIDE SEQUENCE [LARGE SCALE GENOMIC DNA]</scope>
    <source>
        <strain evidence="2 3">CECT 7023</strain>
    </source>
</reference>
<dbReference type="OrthoDB" id="7875167at2"/>
<sequence>MTRLFLAAAVALTGVAPLAAGAQTLSTRSQSVAPPASYTAQHWTDPRTGCSYSRAQAPGYAPTWHLIMNGAQIGLTNARAGCAGMLTSRN</sequence>
<accession>A0A1Y5T8I4</accession>
<keyword evidence="1" id="KW-0732">Signal</keyword>
<gene>
    <name evidence="2" type="ORF">ROA7023_02672</name>
</gene>
<name>A0A1Y5T8I4_9RHOB</name>
<protein>
    <submittedName>
        <fullName evidence="2">Uncharacterized protein</fullName>
    </submittedName>
</protein>
<evidence type="ECO:0000313" key="2">
    <source>
        <dbReference type="EMBL" id="SLN58288.1"/>
    </source>
</evidence>
<evidence type="ECO:0000313" key="3">
    <source>
        <dbReference type="Proteomes" id="UP000193900"/>
    </source>
</evidence>
<dbReference type="RefSeq" id="WP_085879502.1">
    <property type="nucleotide sequence ID" value="NZ_FWFZ01000013.1"/>
</dbReference>
<evidence type="ECO:0000256" key="1">
    <source>
        <dbReference type="SAM" id="SignalP"/>
    </source>
</evidence>
<dbReference type="Proteomes" id="UP000193900">
    <property type="component" value="Unassembled WGS sequence"/>
</dbReference>
<organism evidence="2 3">
    <name type="scientific">Roseisalinus antarcticus</name>
    <dbReference type="NCBI Taxonomy" id="254357"/>
    <lineage>
        <taxon>Bacteria</taxon>
        <taxon>Pseudomonadati</taxon>
        <taxon>Pseudomonadota</taxon>
        <taxon>Alphaproteobacteria</taxon>
        <taxon>Rhodobacterales</taxon>
        <taxon>Roseobacteraceae</taxon>
        <taxon>Roseisalinus</taxon>
    </lineage>
</organism>
<feature type="chain" id="PRO_5012350892" evidence="1">
    <location>
        <begin position="23"/>
        <end position="90"/>
    </location>
</feature>
<dbReference type="EMBL" id="FWFZ01000013">
    <property type="protein sequence ID" value="SLN58288.1"/>
    <property type="molecule type" value="Genomic_DNA"/>
</dbReference>
<proteinExistence type="predicted"/>
<keyword evidence="3" id="KW-1185">Reference proteome</keyword>
<feature type="signal peptide" evidence="1">
    <location>
        <begin position="1"/>
        <end position="22"/>
    </location>
</feature>